<dbReference type="Proteomes" id="UP000007796">
    <property type="component" value="Unassembled WGS sequence"/>
</dbReference>
<organism evidence="3">
    <name type="scientific">Grosmannia clavigera (strain kw1407 / UAMH 11150)</name>
    <name type="common">Blue stain fungus</name>
    <name type="synonym">Graphiocladiella clavigera</name>
    <dbReference type="NCBI Taxonomy" id="655863"/>
    <lineage>
        <taxon>Eukaryota</taxon>
        <taxon>Fungi</taxon>
        <taxon>Dikarya</taxon>
        <taxon>Ascomycota</taxon>
        <taxon>Pezizomycotina</taxon>
        <taxon>Sordariomycetes</taxon>
        <taxon>Sordariomycetidae</taxon>
        <taxon>Ophiostomatales</taxon>
        <taxon>Ophiostomataceae</taxon>
        <taxon>Leptographium</taxon>
    </lineage>
</organism>
<protein>
    <submittedName>
        <fullName evidence="2">Heterokaryon incompatibility protein</fullName>
    </submittedName>
</protein>
<dbReference type="InterPro" id="IPR010730">
    <property type="entry name" value="HET"/>
</dbReference>
<name>F0XBC2_GROCL</name>
<evidence type="ECO:0000313" key="2">
    <source>
        <dbReference type="EMBL" id="EFX04862.1"/>
    </source>
</evidence>
<accession>F0XBC2</accession>
<reference evidence="2 3" key="1">
    <citation type="journal article" date="2011" name="Proc. Natl. Acad. Sci. U.S.A.">
        <title>Genome and transcriptome analyses of the mountain pine beetle-fungal symbiont Grosmannia clavigera, a lodgepole pine pathogen.</title>
        <authorList>
            <person name="DiGuistini S."/>
            <person name="Wang Y."/>
            <person name="Liao N.Y."/>
            <person name="Taylor G."/>
            <person name="Tanguay P."/>
            <person name="Feau N."/>
            <person name="Henrissat B."/>
            <person name="Chan S.K."/>
            <person name="Hesse-Orce U."/>
            <person name="Alamouti S.M."/>
            <person name="Tsui C.K.M."/>
            <person name="Docking R.T."/>
            <person name="Levasseur A."/>
            <person name="Haridas S."/>
            <person name="Robertson G."/>
            <person name="Birol I."/>
            <person name="Holt R.A."/>
            <person name="Marra M.A."/>
            <person name="Hamelin R.C."/>
            <person name="Hirst M."/>
            <person name="Jones S.J.M."/>
            <person name="Bohlmann J."/>
            <person name="Breuil C."/>
        </authorList>
    </citation>
    <scope>NUCLEOTIDE SEQUENCE [LARGE SCALE GENOMIC DNA]</scope>
    <source>
        <strain evidence="3">kw1407 / UAMH 11150</strain>
    </source>
</reference>
<dbReference type="OrthoDB" id="5428863at2759"/>
<sequence>MHDPFEHPAIKDYMPTKLKGKTFRIWADEQKWDRRLRTNPFGKSRNKIELKSAEDAQVKEIRRKDQEAGQSAALASTSLIATSGTIFDFGKQGNDVVTFLTVISGLVGVLLSSMENSLPVAVSIIIHNTTDTDAGLINVAVVGYGNKVQAPLAVLSSFNLRATMRYPEDGPSLCYGKILGDFVNVKKDCRKWLTHCCQNHGNSCAKPDWCAKLPPSSGKDFRLIDTADDLSIKIVQVDDVKTSLQGYTIPEYAALSYVWGDAGENAKKLHLSNVSRLSQEGLSPALVARTISDAVKVTKQLGIRYLWVDSFCVIQEDRNGPDDPIARQSQLDQMGSIYGHAIVVIVAAGGEDAEAGLAGITSSRNTKQIATEVRPNINILFPIQYDRSYEKWDTRAWTLQEKLLSKRMLVFDKNSVSFHCNDGVLREDMPASYADNDPPQMTPVFRDSQIVASAK</sequence>
<evidence type="ECO:0000259" key="1">
    <source>
        <dbReference type="Pfam" id="PF06985"/>
    </source>
</evidence>
<dbReference type="EMBL" id="GL629756">
    <property type="protein sequence ID" value="EFX04862.1"/>
    <property type="molecule type" value="Genomic_DNA"/>
</dbReference>
<proteinExistence type="predicted"/>
<dbReference type="AlphaFoldDB" id="F0XBC2"/>
<dbReference type="InParanoid" id="F0XBC2"/>
<dbReference type="PANTHER" id="PTHR33112">
    <property type="entry name" value="DOMAIN PROTEIN, PUTATIVE-RELATED"/>
    <property type="match status" value="1"/>
</dbReference>
<evidence type="ECO:0000313" key="3">
    <source>
        <dbReference type="Proteomes" id="UP000007796"/>
    </source>
</evidence>
<keyword evidence="3" id="KW-1185">Reference proteome</keyword>
<dbReference type="GeneID" id="25978412"/>
<feature type="domain" description="Heterokaryon incompatibility" evidence="1">
    <location>
        <begin position="252"/>
        <end position="401"/>
    </location>
</feature>
<gene>
    <name evidence="2" type="ORF">CMQ_5124</name>
</gene>
<dbReference type="Pfam" id="PF06985">
    <property type="entry name" value="HET"/>
    <property type="match status" value="1"/>
</dbReference>
<dbReference type="RefSeq" id="XP_014174344.1">
    <property type="nucleotide sequence ID" value="XM_014318869.1"/>
</dbReference>
<dbReference type="HOGENOM" id="CLU_601359_0_0_1"/>
<dbReference type="STRING" id="655863.F0XBC2"/>
<dbReference type="PANTHER" id="PTHR33112:SF12">
    <property type="entry name" value="HETEROKARYON INCOMPATIBILITY DOMAIN-CONTAINING PROTEIN"/>
    <property type="match status" value="1"/>
</dbReference>
<dbReference type="eggNOG" id="ENOG502SMAX">
    <property type="taxonomic scope" value="Eukaryota"/>
</dbReference>